<evidence type="ECO:0000313" key="6">
    <source>
        <dbReference type="Proteomes" id="UP000460290"/>
    </source>
</evidence>
<dbReference type="SUPFAM" id="SSF51206">
    <property type="entry name" value="cAMP-binding domain-like"/>
    <property type="match status" value="1"/>
</dbReference>
<sequence>MRGNGGKMSVEIAEVANFLERTAPFASLIPAERSALSRTVTVRYARTGDSILTAGDHNDSLFVIRSGAVELRLAGKDLTARLEEGSTFAYPSLLRGGEVRNTTIALEDTLLYAIPAERFHELRKQSPDFREFFAADEAARIRHALARLREGSSFALDDRQVGNLVGRSTPVSCIPSTQIADAVQLMHQRNVSTLAVCEDGKLEGIFTDKDLRSRVVAGGVALDREVGDVMTTGPQTLGTNATVAEAMALMASGGFRHIPLIDSDGALAGILSATDILGAIGNNAIDTGLMIAKARTPDELIEAAARVPESFARMVSTGVQAGQAMRFTSALGEAVHRRAAQLAEEALGPPPCPYALVVFGSLAREEQLVGSDQDNGLVIAEELDPAGEAYFADLGTRISDQLDASGYVYCSGGIMAKNADQRLTLAAWRARYANWINSPSEDKILRATIFFDMRCVHGDAGLVAELRKEVLALLFDSPLFISYLARDALRSKVPLGVFRNLVLDKTEDGQMVFNAKKQAIMPIIDIARTQALATGVPAVGTIGRLRALCEAGKMNSDDTQSLEDALLFVNELRIAHQARQIERGEAPDNLIAPADLSPLERDYLKDALTVVRRGLDALRRNFAGGIV</sequence>
<reference evidence="5 6" key="1">
    <citation type="submission" date="2019-12" db="EMBL/GenBank/DDBJ databases">
        <title>Genomic-based taxomic classification of the family Erythrobacteraceae.</title>
        <authorList>
            <person name="Xu L."/>
        </authorList>
    </citation>
    <scope>NUCLEOTIDE SEQUENCE [LARGE SCALE GENOMIC DNA]</scope>
    <source>
        <strain evidence="5 6">KCTC 42006</strain>
    </source>
</reference>
<dbReference type="GO" id="GO:0008773">
    <property type="term" value="F:[protein-PII] uridylyltransferase activity"/>
    <property type="evidence" value="ECO:0007669"/>
    <property type="project" value="InterPro"/>
</dbReference>
<dbReference type="InterPro" id="IPR046342">
    <property type="entry name" value="CBS_dom_sf"/>
</dbReference>
<dbReference type="SMART" id="SM00100">
    <property type="entry name" value="cNMP"/>
    <property type="match status" value="1"/>
</dbReference>
<proteinExistence type="predicted"/>
<dbReference type="CDD" id="cd00038">
    <property type="entry name" value="CAP_ED"/>
    <property type="match status" value="1"/>
</dbReference>
<dbReference type="PROSITE" id="PS51371">
    <property type="entry name" value="CBS"/>
    <property type="match status" value="2"/>
</dbReference>
<keyword evidence="6" id="KW-1185">Reference proteome</keyword>
<protein>
    <submittedName>
        <fullName evidence="5">CBS domain-containing protein</fullName>
    </submittedName>
</protein>
<dbReference type="InterPro" id="IPR000644">
    <property type="entry name" value="CBS_dom"/>
</dbReference>
<feature type="domain" description="Cyclic nucleotide-binding" evidence="3">
    <location>
        <begin position="24"/>
        <end position="140"/>
    </location>
</feature>
<evidence type="ECO:0000256" key="2">
    <source>
        <dbReference type="PROSITE-ProRule" id="PRU00703"/>
    </source>
</evidence>
<dbReference type="Proteomes" id="UP000460290">
    <property type="component" value="Unassembled WGS sequence"/>
</dbReference>
<evidence type="ECO:0000256" key="1">
    <source>
        <dbReference type="ARBA" id="ARBA00023122"/>
    </source>
</evidence>
<evidence type="ECO:0000313" key="5">
    <source>
        <dbReference type="EMBL" id="MXO84352.1"/>
    </source>
</evidence>
<name>A0A844ZAM4_9SPHN</name>
<dbReference type="InterPro" id="IPR014710">
    <property type="entry name" value="RmlC-like_jellyroll"/>
</dbReference>
<dbReference type="PANTHER" id="PTHR43080:SF2">
    <property type="entry name" value="CBS DOMAIN-CONTAINING PROTEIN"/>
    <property type="match status" value="1"/>
</dbReference>
<accession>A0A844ZAM4</accession>
<feature type="domain" description="CBS" evidence="4">
    <location>
        <begin position="165"/>
        <end position="222"/>
    </location>
</feature>
<dbReference type="Gene3D" id="3.10.580.10">
    <property type="entry name" value="CBS-domain"/>
    <property type="match status" value="1"/>
</dbReference>
<dbReference type="Pfam" id="PF03445">
    <property type="entry name" value="DUF294"/>
    <property type="match status" value="1"/>
</dbReference>
<dbReference type="Pfam" id="PF10335">
    <property type="entry name" value="DUF294_C"/>
    <property type="match status" value="1"/>
</dbReference>
<dbReference type="InterPro" id="IPR051257">
    <property type="entry name" value="Diverse_CBS-Domain"/>
</dbReference>
<dbReference type="Gene3D" id="2.60.120.10">
    <property type="entry name" value="Jelly Rolls"/>
    <property type="match status" value="1"/>
</dbReference>
<dbReference type="SMART" id="SM00116">
    <property type="entry name" value="CBS"/>
    <property type="match status" value="2"/>
</dbReference>
<dbReference type="CDD" id="cd05401">
    <property type="entry name" value="NT_GlnE_GlnD_like"/>
    <property type="match status" value="1"/>
</dbReference>
<dbReference type="Pfam" id="PF00571">
    <property type="entry name" value="CBS"/>
    <property type="match status" value="2"/>
</dbReference>
<dbReference type="InterPro" id="IPR018490">
    <property type="entry name" value="cNMP-bd_dom_sf"/>
</dbReference>
<dbReference type="PROSITE" id="PS50042">
    <property type="entry name" value="CNMP_BINDING_3"/>
    <property type="match status" value="1"/>
</dbReference>
<evidence type="ECO:0000259" key="3">
    <source>
        <dbReference type="PROSITE" id="PS50042"/>
    </source>
</evidence>
<dbReference type="EMBL" id="WTYZ01000001">
    <property type="protein sequence ID" value="MXO84352.1"/>
    <property type="molecule type" value="Genomic_DNA"/>
</dbReference>
<organism evidence="5 6">
    <name type="scientific">Pontixanthobacter aestiaquae</name>
    <dbReference type="NCBI Taxonomy" id="1509367"/>
    <lineage>
        <taxon>Bacteria</taxon>
        <taxon>Pseudomonadati</taxon>
        <taxon>Pseudomonadota</taxon>
        <taxon>Alphaproteobacteria</taxon>
        <taxon>Sphingomonadales</taxon>
        <taxon>Erythrobacteraceae</taxon>
        <taxon>Pontixanthobacter</taxon>
    </lineage>
</organism>
<dbReference type="InterPro" id="IPR000595">
    <property type="entry name" value="cNMP-bd_dom"/>
</dbReference>
<dbReference type="SUPFAM" id="SSF54631">
    <property type="entry name" value="CBS-domain pair"/>
    <property type="match status" value="1"/>
</dbReference>
<evidence type="ECO:0000259" key="4">
    <source>
        <dbReference type="PROSITE" id="PS51371"/>
    </source>
</evidence>
<dbReference type="PANTHER" id="PTHR43080">
    <property type="entry name" value="CBS DOMAIN-CONTAINING PROTEIN CBSX3, MITOCHONDRIAL"/>
    <property type="match status" value="1"/>
</dbReference>
<comment type="caution">
    <text evidence="5">The sequence shown here is derived from an EMBL/GenBank/DDBJ whole genome shotgun (WGS) entry which is preliminary data.</text>
</comment>
<gene>
    <name evidence="5" type="ORF">GRI35_13330</name>
</gene>
<dbReference type="Pfam" id="PF00027">
    <property type="entry name" value="cNMP_binding"/>
    <property type="match status" value="1"/>
</dbReference>
<feature type="domain" description="CBS" evidence="4">
    <location>
        <begin position="230"/>
        <end position="287"/>
    </location>
</feature>
<keyword evidence="1 2" id="KW-0129">CBS domain</keyword>
<dbReference type="InterPro" id="IPR005105">
    <property type="entry name" value="GlnD_Uridyltrans_N"/>
</dbReference>
<dbReference type="AlphaFoldDB" id="A0A844ZAM4"/>
<dbReference type="InterPro" id="IPR018821">
    <property type="entry name" value="DUF294_put_nucleoTrafse_sb-bd"/>
</dbReference>